<dbReference type="EC" id="2.4.99.28" evidence="11"/>
<dbReference type="SUPFAM" id="SSF53955">
    <property type="entry name" value="Lysozyme-like"/>
    <property type="match status" value="1"/>
</dbReference>
<dbReference type="Pfam" id="PF00912">
    <property type="entry name" value="Transgly"/>
    <property type="match status" value="1"/>
</dbReference>
<dbReference type="KEGG" id="tak:Tharo_0491"/>
<dbReference type="InterPro" id="IPR023346">
    <property type="entry name" value="Lysozyme-like_dom_sf"/>
</dbReference>
<keyword evidence="4 11" id="KW-0808">Transferase</keyword>
<comment type="function">
    <text evidence="11">Peptidoglycan polymerase that catalyzes glycan chain elongation from lipid-linked precursors.</text>
</comment>
<comment type="similarity">
    <text evidence="11">Belongs to the glycosyltransferase 51 family.</text>
</comment>
<dbReference type="GO" id="GO:0009252">
    <property type="term" value="P:peptidoglycan biosynthetic process"/>
    <property type="evidence" value="ECO:0007669"/>
    <property type="project" value="UniProtKB-UniRule"/>
</dbReference>
<keyword evidence="8 11" id="KW-1133">Transmembrane helix</keyword>
<evidence type="ECO:0000256" key="5">
    <source>
        <dbReference type="ARBA" id="ARBA00022692"/>
    </source>
</evidence>
<comment type="subcellular location">
    <subcellularLocation>
        <location evidence="11">Cell inner membrane</location>
        <topology evidence="11">Single-pass membrane protein</topology>
    </subcellularLocation>
</comment>
<dbReference type="AlphaFoldDB" id="A0A2R4BJD6"/>
<proteinExistence type="inferred from homology"/>
<evidence type="ECO:0000256" key="10">
    <source>
        <dbReference type="ARBA" id="ARBA00023316"/>
    </source>
</evidence>
<dbReference type="NCBIfam" id="TIGR02070">
    <property type="entry name" value="mono_pep_trsgly"/>
    <property type="match status" value="1"/>
</dbReference>
<evidence type="ECO:0000256" key="8">
    <source>
        <dbReference type="ARBA" id="ARBA00022989"/>
    </source>
</evidence>
<dbReference type="InterPro" id="IPR036950">
    <property type="entry name" value="PBP_transglycosylase"/>
</dbReference>
<evidence type="ECO:0000256" key="2">
    <source>
        <dbReference type="ARBA" id="ARBA00022519"/>
    </source>
</evidence>
<evidence type="ECO:0000256" key="7">
    <source>
        <dbReference type="ARBA" id="ARBA00022984"/>
    </source>
</evidence>
<evidence type="ECO:0000256" key="1">
    <source>
        <dbReference type="ARBA" id="ARBA00022475"/>
    </source>
</evidence>
<evidence type="ECO:0000313" key="13">
    <source>
        <dbReference type="EMBL" id="AVR87440.1"/>
    </source>
</evidence>
<organism evidence="13 14">
    <name type="scientific">Thauera aromatica K172</name>
    <dbReference type="NCBI Taxonomy" id="44139"/>
    <lineage>
        <taxon>Bacteria</taxon>
        <taxon>Pseudomonadati</taxon>
        <taxon>Pseudomonadota</taxon>
        <taxon>Betaproteobacteria</taxon>
        <taxon>Rhodocyclales</taxon>
        <taxon>Zoogloeaceae</taxon>
        <taxon>Thauera</taxon>
    </lineage>
</organism>
<comment type="catalytic activity">
    <reaction evidence="11">
        <text>[GlcNAc-(1-&gt;4)-Mur2Ac(oyl-L-Ala-gamma-D-Glu-L-Lys-D-Ala-D-Ala)](n)-di-trans,octa-cis-undecaprenyl diphosphate + beta-D-GlcNAc-(1-&gt;4)-Mur2Ac(oyl-L-Ala-gamma-D-Glu-L-Lys-D-Ala-D-Ala)-di-trans,octa-cis-undecaprenyl diphosphate = [GlcNAc-(1-&gt;4)-Mur2Ac(oyl-L-Ala-gamma-D-Glu-L-Lys-D-Ala-D-Ala)](n+1)-di-trans,octa-cis-undecaprenyl diphosphate + di-trans,octa-cis-undecaprenyl diphosphate + H(+)</text>
        <dbReference type="Rhea" id="RHEA:23708"/>
        <dbReference type="Rhea" id="RHEA-COMP:9602"/>
        <dbReference type="Rhea" id="RHEA-COMP:9603"/>
        <dbReference type="ChEBI" id="CHEBI:15378"/>
        <dbReference type="ChEBI" id="CHEBI:58405"/>
        <dbReference type="ChEBI" id="CHEBI:60033"/>
        <dbReference type="ChEBI" id="CHEBI:78435"/>
        <dbReference type="EC" id="2.4.99.28"/>
    </reaction>
</comment>
<dbReference type="GO" id="GO:0008360">
    <property type="term" value="P:regulation of cell shape"/>
    <property type="evidence" value="ECO:0007669"/>
    <property type="project" value="UniProtKB-KW"/>
</dbReference>
<dbReference type="PANTHER" id="PTHR30400:SF0">
    <property type="entry name" value="BIOSYNTHETIC PEPTIDOGLYCAN TRANSGLYCOSYLASE"/>
    <property type="match status" value="1"/>
</dbReference>
<dbReference type="GO" id="GO:0009274">
    <property type="term" value="C:peptidoglycan-based cell wall"/>
    <property type="evidence" value="ECO:0007669"/>
    <property type="project" value="InterPro"/>
</dbReference>
<sequence length="247" mass="28365">MRAELRHLLRRLAAAARPRRWSGWLGRGLLAAALLVLFWQAVLLTQVVWWSRFDPGDTSFMRMRLAELRTHDPDARLQQQWVPYERISIHLKRAVVAAEDDRFLDHQGFDWEGIRRALERNAERGRTTAGGSTISQQLAKNLFLSPSRSWLRKGQEAVITLMIEQLWSKRRILEVYLNVAEWGDGVFGAEAAARHYYARSAAQLGPAEAARLAVMLPNPRRYERSFGPRLAAHAARVQQRMAYSEVP</sequence>
<dbReference type="GO" id="GO:0071555">
    <property type="term" value="P:cell wall organization"/>
    <property type="evidence" value="ECO:0007669"/>
    <property type="project" value="UniProtKB-KW"/>
</dbReference>
<dbReference type="EMBL" id="CP028339">
    <property type="protein sequence ID" value="AVR87440.1"/>
    <property type="molecule type" value="Genomic_DNA"/>
</dbReference>
<dbReference type="InterPro" id="IPR011812">
    <property type="entry name" value="Pep_trsgly"/>
</dbReference>
<keyword evidence="2 11" id="KW-0997">Cell inner membrane</keyword>
<protein>
    <recommendedName>
        <fullName evidence="11">Biosynthetic peptidoglycan transglycosylase</fullName>
        <ecNumber evidence="11">2.4.99.28</ecNumber>
    </recommendedName>
    <alternativeName>
        <fullName evidence="11">Glycan polymerase</fullName>
    </alternativeName>
    <alternativeName>
        <fullName evidence="11">Peptidoglycan glycosyltransferase MtgA</fullName>
        <shortName evidence="11">PGT</shortName>
    </alternativeName>
</protein>
<evidence type="ECO:0000256" key="11">
    <source>
        <dbReference type="HAMAP-Rule" id="MF_00766"/>
    </source>
</evidence>
<accession>A0A2R4BJD6</accession>
<evidence type="ECO:0000313" key="14">
    <source>
        <dbReference type="Proteomes" id="UP000241885"/>
    </source>
</evidence>
<dbReference type="UniPathway" id="UPA00219"/>
<keyword evidence="3 11" id="KW-0328">Glycosyltransferase</keyword>
<keyword evidence="10 11" id="KW-0961">Cell wall biogenesis/degradation</keyword>
<evidence type="ECO:0000256" key="4">
    <source>
        <dbReference type="ARBA" id="ARBA00022679"/>
    </source>
</evidence>
<reference evidence="13 14" key="1">
    <citation type="submission" date="2018-03" db="EMBL/GenBank/DDBJ databases">
        <title>Complete genome sequence of Thauera aromatica, a model organism for studying aromatic compound degradation under denitrifying conditions.</title>
        <authorList>
            <person name="Lo H.-Y."/>
            <person name="Goris T."/>
            <person name="Boll M."/>
            <person name="Mueller J.A."/>
        </authorList>
    </citation>
    <scope>NUCLEOTIDE SEQUENCE [LARGE SCALE GENOMIC DNA]</scope>
    <source>
        <strain evidence="13 14">K172</strain>
    </source>
</reference>
<keyword evidence="14" id="KW-1185">Reference proteome</keyword>
<dbReference type="GO" id="GO:0005886">
    <property type="term" value="C:plasma membrane"/>
    <property type="evidence" value="ECO:0007669"/>
    <property type="project" value="UniProtKB-SubCell"/>
</dbReference>
<dbReference type="Proteomes" id="UP000241885">
    <property type="component" value="Chromosome"/>
</dbReference>
<evidence type="ECO:0000259" key="12">
    <source>
        <dbReference type="Pfam" id="PF00912"/>
    </source>
</evidence>
<name>A0A2R4BJD6_THAAR</name>
<dbReference type="PANTHER" id="PTHR30400">
    <property type="entry name" value="MONOFUNCTIONAL BIOSYNTHETIC PEPTIDOGLYCAN TRANSGLYCOSYLASE"/>
    <property type="match status" value="1"/>
</dbReference>
<dbReference type="GO" id="GO:0008955">
    <property type="term" value="F:peptidoglycan glycosyltransferase activity"/>
    <property type="evidence" value="ECO:0007669"/>
    <property type="project" value="UniProtKB-UniRule"/>
</dbReference>
<evidence type="ECO:0000256" key="6">
    <source>
        <dbReference type="ARBA" id="ARBA00022960"/>
    </source>
</evidence>
<keyword evidence="1 11" id="KW-1003">Cell membrane</keyword>
<dbReference type="HAMAP" id="MF_00766">
    <property type="entry name" value="PGT_MtgA"/>
    <property type="match status" value="1"/>
</dbReference>
<evidence type="ECO:0000256" key="3">
    <source>
        <dbReference type="ARBA" id="ARBA00022676"/>
    </source>
</evidence>
<comment type="pathway">
    <text evidence="11">Cell wall biogenesis; peptidoglycan biosynthesis.</text>
</comment>
<keyword evidence="5 11" id="KW-0812">Transmembrane</keyword>
<dbReference type="GO" id="GO:0016763">
    <property type="term" value="F:pentosyltransferase activity"/>
    <property type="evidence" value="ECO:0007669"/>
    <property type="project" value="InterPro"/>
</dbReference>
<dbReference type="Gene3D" id="1.10.3810.10">
    <property type="entry name" value="Biosynthetic peptidoglycan transglycosylase-like"/>
    <property type="match status" value="1"/>
</dbReference>
<dbReference type="OrthoDB" id="9766909at2"/>
<gene>
    <name evidence="11" type="primary">mtgA</name>
    <name evidence="13" type="ORF">Tharo_0491</name>
</gene>
<keyword evidence="6 11" id="KW-0133">Cell shape</keyword>
<keyword evidence="7 11" id="KW-0573">Peptidoglycan synthesis</keyword>
<dbReference type="RefSeq" id="WP_107219857.1">
    <property type="nucleotide sequence ID" value="NZ_CP028339.1"/>
</dbReference>
<evidence type="ECO:0000256" key="9">
    <source>
        <dbReference type="ARBA" id="ARBA00023136"/>
    </source>
</evidence>
<keyword evidence="9 11" id="KW-0472">Membrane</keyword>
<feature type="domain" description="Glycosyl transferase family 51" evidence="12">
    <location>
        <begin position="76"/>
        <end position="239"/>
    </location>
</feature>
<dbReference type="InterPro" id="IPR001264">
    <property type="entry name" value="Glyco_trans_51"/>
</dbReference>